<gene>
    <name evidence="2" type="ORF">VAE063_1000241</name>
</gene>
<organism evidence="2 3">
    <name type="scientific">Vibrio aestuarianus</name>
    <dbReference type="NCBI Taxonomy" id="28171"/>
    <lineage>
        <taxon>Bacteria</taxon>
        <taxon>Pseudomonadati</taxon>
        <taxon>Pseudomonadota</taxon>
        <taxon>Gammaproteobacteria</taxon>
        <taxon>Vibrionales</taxon>
        <taxon>Vibrionaceae</taxon>
        <taxon>Vibrio</taxon>
    </lineage>
</organism>
<proteinExistence type="predicted"/>
<evidence type="ECO:0000313" key="3">
    <source>
        <dbReference type="Proteomes" id="UP001152658"/>
    </source>
</evidence>
<evidence type="ECO:0000313" key="2">
    <source>
        <dbReference type="EMBL" id="CAH8191086.1"/>
    </source>
</evidence>
<reference evidence="2" key="1">
    <citation type="submission" date="2022-06" db="EMBL/GenBank/DDBJ databases">
        <authorList>
            <person name="Goudenege D."/>
            <person name="Le Roux F."/>
        </authorList>
    </citation>
    <scope>NUCLEOTIDE SEQUENCE</scope>
    <source>
        <strain evidence="2">12-063</strain>
    </source>
</reference>
<feature type="compositionally biased region" description="Basic and acidic residues" evidence="1">
    <location>
        <begin position="62"/>
        <end position="77"/>
    </location>
</feature>
<dbReference type="Proteomes" id="UP001152658">
    <property type="component" value="Unassembled WGS sequence"/>
</dbReference>
<dbReference type="InterPro" id="IPR005589">
    <property type="entry name" value="ArfA"/>
</dbReference>
<feature type="region of interest" description="Disordered" evidence="1">
    <location>
        <begin position="54"/>
        <end position="77"/>
    </location>
</feature>
<dbReference type="EMBL" id="CALYLK010000001">
    <property type="protein sequence ID" value="CAH8191086.1"/>
    <property type="molecule type" value="Genomic_DNA"/>
</dbReference>
<keyword evidence="3" id="KW-1185">Reference proteome</keyword>
<name>A0ABN8TJ64_9VIBR</name>
<comment type="caution">
    <text evidence="2">The sequence shown here is derived from an EMBL/GenBank/DDBJ whole genome shotgun (WGS) entry which is preliminary data.</text>
</comment>
<evidence type="ECO:0008006" key="4">
    <source>
        <dbReference type="Google" id="ProtNLM"/>
    </source>
</evidence>
<evidence type="ECO:0000256" key="1">
    <source>
        <dbReference type="SAM" id="MobiDB-lite"/>
    </source>
</evidence>
<protein>
    <recommendedName>
        <fullName evidence="4">Alternative ribosome-rescue factor A</fullName>
    </recommendedName>
</protein>
<sequence length="77" mass="8848">MKNKKNKRMSCKTNQLCFEDNQISDAELGRGQIKDNALKAVVTSQLFRMRVEKAKKGKGSYSRKEKYSGRELYSKVA</sequence>
<accession>A0ABN8TJ64</accession>
<dbReference type="Pfam" id="PF03889">
    <property type="entry name" value="ArfA"/>
    <property type="match status" value="1"/>
</dbReference>